<sequence length="226" mass="24458">MQHHTNTEQDDKSRSPSITGEHRDIQSDASLGRNHQVGSSMPVLKLIWEHLCWHLQGGLDTPPAMPGVIDLFWSWGGAFCGILLLSGLTLWLEPAHNLPLLYASFGASAVLVFGVISSPLAQPRNFVGGQVLSAIIGCCVRLALGNVLWLSAPLGMSLALVGMMLTRTTHPPGGATALIASVAQPLAPWEGFRFVICILLGSLGMLLVALIFNNAHPRKRYPTYWY</sequence>
<feature type="transmembrane region" description="Helical" evidence="2">
    <location>
        <begin position="72"/>
        <end position="92"/>
    </location>
</feature>
<name>A0ABP1G204_9CHLO</name>
<feature type="transmembrane region" description="Helical" evidence="2">
    <location>
        <begin position="149"/>
        <end position="166"/>
    </location>
</feature>
<dbReference type="InterPro" id="IPR058581">
    <property type="entry name" value="TM_HPP"/>
</dbReference>
<dbReference type="PANTHER" id="PTHR33741:SF5">
    <property type="entry name" value="TRANSMEMBRANE PROTEIN DDB_G0269096-RELATED"/>
    <property type="match status" value="1"/>
</dbReference>
<gene>
    <name evidence="4" type="primary">g7165</name>
    <name evidence="4" type="ORF">VP750_LOCUS6132</name>
</gene>
<evidence type="ECO:0000256" key="2">
    <source>
        <dbReference type="SAM" id="Phobius"/>
    </source>
</evidence>
<dbReference type="InterPro" id="IPR007065">
    <property type="entry name" value="HPP"/>
</dbReference>
<organism evidence="4 5">
    <name type="scientific">Coccomyxa viridis</name>
    <dbReference type="NCBI Taxonomy" id="1274662"/>
    <lineage>
        <taxon>Eukaryota</taxon>
        <taxon>Viridiplantae</taxon>
        <taxon>Chlorophyta</taxon>
        <taxon>core chlorophytes</taxon>
        <taxon>Trebouxiophyceae</taxon>
        <taxon>Trebouxiophyceae incertae sedis</taxon>
        <taxon>Coccomyxaceae</taxon>
        <taxon>Coccomyxa</taxon>
    </lineage>
</organism>
<proteinExistence type="predicted"/>
<keyword evidence="2" id="KW-0812">Transmembrane</keyword>
<dbReference type="EMBL" id="CAXHTA020000010">
    <property type="protein sequence ID" value="CAL5224473.1"/>
    <property type="molecule type" value="Genomic_DNA"/>
</dbReference>
<feature type="transmembrane region" description="Helical" evidence="2">
    <location>
        <begin position="191"/>
        <end position="212"/>
    </location>
</feature>
<keyword evidence="2" id="KW-1133">Transmembrane helix</keyword>
<feature type="region of interest" description="Disordered" evidence="1">
    <location>
        <begin position="1"/>
        <end position="21"/>
    </location>
</feature>
<evidence type="ECO:0000313" key="4">
    <source>
        <dbReference type="EMBL" id="CAL5224473.1"/>
    </source>
</evidence>
<keyword evidence="2" id="KW-0472">Membrane</keyword>
<comment type="caution">
    <text evidence="4">The sequence shown here is derived from an EMBL/GenBank/DDBJ whole genome shotgun (WGS) entry which is preliminary data.</text>
</comment>
<reference evidence="4 5" key="1">
    <citation type="submission" date="2024-06" db="EMBL/GenBank/DDBJ databases">
        <authorList>
            <person name="Kraege A."/>
            <person name="Thomma B."/>
        </authorList>
    </citation>
    <scope>NUCLEOTIDE SEQUENCE [LARGE SCALE GENOMIC DNA]</scope>
</reference>
<keyword evidence="5" id="KW-1185">Reference proteome</keyword>
<evidence type="ECO:0000259" key="3">
    <source>
        <dbReference type="Pfam" id="PF04982"/>
    </source>
</evidence>
<dbReference type="Pfam" id="PF04982">
    <property type="entry name" value="TM_HPP"/>
    <property type="match status" value="1"/>
</dbReference>
<feature type="domain" description="HPP transmembrane region" evidence="3">
    <location>
        <begin position="67"/>
        <end position="222"/>
    </location>
</feature>
<dbReference type="Proteomes" id="UP001497392">
    <property type="component" value="Unassembled WGS sequence"/>
</dbReference>
<evidence type="ECO:0000313" key="5">
    <source>
        <dbReference type="Proteomes" id="UP001497392"/>
    </source>
</evidence>
<protein>
    <submittedName>
        <fullName evidence="4">G7165 protein</fullName>
    </submittedName>
</protein>
<accession>A0ABP1G204</accession>
<feature type="transmembrane region" description="Helical" evidence="2">
    <location>
        <begin position="99"/>
        <end position="120"/>
    </location>
</feature>
<evidence type="ECO:0000256" key="1">
    <source>
        <dbReference type="SAM" id="MobiDB-lite"/>
    </source>
</evidence>
<dbReference type="PANTHER" id="PTHR33741">
    <property type="entry name" value="TRANSMEMBRANE PROTEIN DDB_G0269096-RELATED"/>
    <property type="match status" value="1"/>
</dbReference>